<dbReference type="OrthoDB" id="9805682at2"/>
<comment type="similarity">
    <text evidence="2">Belongs to the GSP F family.</text>
</comment>
<dbReference type="PANTHER" id="PTHR30012:SF7">
    <property type="entry name" value="PROTEIN TRANSPORT PROTEIN HOFC HOMOLOG"/>
    <property type="match status" value="1"/>
</dbReference>
<feature type="domain" description="Type II secretion system protein GspF" evidence="9">
    <location>
        <begin position="70"/>
        <end position="193"/>
    </location>
</feature>
<dbReference type="EMBL" id="CP027666">
    <property type="protein sequence ID" value="AVO32963.1"/>
    <property type="molecule type" value="Genomic_DNA"/>
</dbReference>
<organism evidence="10 11">
    <name type="scientific">Ottowia oryzae</name>
    <dbReference type="NCBI Taxonomy" id="2109914"/>
    <lineage>
        <taxon>Bacteria</taxon>
        <taxon>Pseudomonadati</taxon>
        <taxon>Pseudomonadota</taxon>
        <taxon>Betaproteobacteria</taxon>
        <taxon>Burkholderiales</taxon>
        <taxon>Comamonadaceae</taxon>
        <taxon>Ottowia</taxon>
    </lineage>
</organism>
<evidence type="ECO:0000256" key="6">
    <source>
        <dbReference type="ARBA" id="ARBA00022989"/>
    </source>
</evidence>
<dbReference type="AlphaFoldDB" id="A0A2S0MB64"/>
<feature type="transmembrane region" description="Helical" evidence="8">
    <location>
        <begin position="171"/>
        <end position="192"/>
    </location>
</feature>
<evidence type="ECO:0000256" key="1">
    <source>
        <dbReference type="ARBA" id="ARBA00004429"/>
    </source>
</evidence>
<keyword evidence="3" id="KW-1003">Cell membrane</keyword>
<feature type="transmembrane region" description="Helical" evidence="8">
    <location>
        <begin position="224"/>
        <end position="243"/>
    </location>
</feature>
<dbReference type="GO" id="GO:0015628">
    <property type="term" value="P:protein secretion by the type II secretion system"/>
    <property type="evidence" value="ECO:0007669"/>
    <property type="project" value="TreeGrafter"/>
</dbReference>
<evidence type="ECO:0000259" key="9">
    <source>
        <dbReference type="Pfam" id="PF00482"/>
    </source>
</evidence>
<gene>
    <name evidence="10" type="ORF">C6570_00835</name>
</gene>
<evidence type="ECO:0000256" key="7">
    <source>
        <dbReference type="ARBA" id="ARBA00023136"/>
    </source>
</evidence>
<evidence type="ECO:0000256" key="3">
    <source>
        <dbReference type="ARBA" id="ARBA00022475"/>
    </source>
</evidence>
<dbReference type="InterPro" id="IPR042094">
    <property type="entry name" value="T2SS_GspF_sf"/>
</dbReference>
<feature type="domain" description="Type II secretion system protein GspF" evidence="9">
    <location>
        <begin position="274"/>
        <end position="393"/>
    </location>
</feature>
<dbReference type="GO" id="GO:0005886">
    <property type="term" value="C:plasma membrane"/>
    <property type="evidence" value="ECO:0007669"/>
    <property type="project" value="UniProtKB-SubCell"/>
</dbReference>
<dbReference type="Gene3D" id="1.20.81.30">
    <property type="entry name" value="Type II secretion system (T2SS), domain F"/>
    <property type="match status" value="2"/>
</dbReference>
<dbReference type="InterPro" id="IPR003004">
    <property type="entry name" value="GspF/PilC"/>
</dbReference>
<dbReference type="Pfam" id="PF00482">
    <property type="entry name" value="T2SSF"/>
    <property type="match status" value="2"/>
</dbReference>
<name>A0A2S0MB64_9BURK</name>
<dbReference type="Proteomes" id="UP000239709">
    <property type="component" value="Chromosome"/>
</dbReference>
<keyword evidence="6 8" id="KW-1133">Transmembrane helix</keyword>
<dbReference type="PANTHER" id="PTHR30012">
    <property type="entry name" value="GENERAL SECRETION PATHWAY PROTEIN"/>
    <property type="match status" value="1"/>
</dbReference>
<evidence type="ECO:0000313" key="10">
    <source>
        <dbReference type="EMBL" id="AVO32963.1"/>
    </source>
</evidence>
<keyword evidence="5 8" id="KW-0812">Transmembrane</keyword>
<comment type="subcellular location">
    <subcellularLocation>
        <location evidence="1">Cell inner membrane</location>
        <topology evidence="1">Multi-pass membrane protein</topology>
    </subcellularLocation>
</comment>
<keyword evidence="7 8" id="KW-0472">Membrane</keyword>
<dbReference type="KEGG" id="otk:C6570_00835"/>
<reference evidence="10 11" key="1">
    <citation type="submission" date="2018-03" db="EMBL/GenBank/DDBJ databases">
        <title>Genome sequencing of Ottowia sp.</title>
        <authorList>
            <person name="Kim S.-J."/>
            <person name="Heo J."/>
            <person name="Kwon S.-W."/>
        </authorList>
    </citation>
    <scope>NUCLEOTIDE SEQUENCE [LARGE SCALE GENOMIC DNA]</scope>
    <source>
        <strain evidence="10 11">KADR8-3</strain>
    </source>
</reference>
<dbReference type="PRINTS" id="PR00812">
    <property type="entry name" value="BCTERIALGSPF"/>
</dbReference>
<evidence type="ECO:0000313" key="11">
    <source>
        <dbReference type="Proteomes" id="UP000239709"/>
    </source>
</evidence>
<evidence type="ECO:0000256" key="5">
    <source>
        <dbReference type="ARBA" id="ARBA00022692"/>
    </source>
</evidence>
<evidence type="ECO:0000256" key="4">
    <source>
        <dbReference type="ARBA" id="ARBA00022519"/>
    </source>
</evidence>
<dbReference type="RefSeq" id="WP_106701189.1">
    <property type="nucleotide sequence ID" value="NZ_CP027666.1"/>
</dbReference>
<proteinExistence type="inferred from homology"/>
<dbReference type="InterPro" id="IPR018076">
    <property type="entry name" value="T2SS_GspF_dom"/>
</dbReference>
<keyword evidence="11" id="KW-1185">Reference proteome</keyword>
<protein>
    <submittedName>
        <fullName evidence="10">Type II secretion system F family protein</fullName>
    </submittedName>
</protein>
<sequence>MIDYQYAGTATDGKPCQGSIRAPSVEAARLRLIGQGITPISLRGGDGEAAAQLAAANEEVRLKRADVLMFTRELSHLKSANMPLDRALVMLQEIANNDRLKAFVIRVTEGVRSGKSLYISLQPFERDLGRRYLVMIRAGEASGGLTQVLKELTGQLEADDKLRNYIISSMTYPIILAGVAVLSVVILLAFVVPQFRQIFDSMGDALPFLTRVVLNVSDFVRHNWMLLALVAVMVGFALSRWVASPAGRMKVDSGILRMPLMGNVLRNLQLAIYFRTLGGLLQRGVPLVDALRIASDAVTNTALRKDLEPLVGIVKSGKRLSVGFDTPHFSQSSTAQLMRVAEETGDLDGTSLALADRYEEEGRRTMTRLLAAMEPLIIIVLGMIVAVIIVAILGGVLAINDTVGK</sequence>
<feature type="transmembrane region" description="Helical" evidence="8">
    <location>
        <begin position="376"/>
        <end position="399"/>
    </location>
</feature>
<evidence type="ECO:0000256" key="2">
    <source>
        <dbReference type="ARBA" id="ARBA00005745"/>
    </source>
</evidence>
<keyword evidence="4" id="KW-0997">Cell inner membrane</keyword>
<evidence type="ECO:0000256" key="8">
    <source>
        <dbReference type="SAM" id="Phobius"/>
    </source>
</evidence>
<accession>A0A2S0MB64</accession>